<feature type="transmembrane region" description="Helical" evidence="5">
    <location>
        <begin position="291"/>
        <end position="312"/>
    </location>
</feature>
<dbReference type="GO" id="GO:0005886">
    <property type="term" value="C:plasma membrane"/>
    <property type="evidence" value="ECO:0007669"/>
    <property type="project" value="TreeGrafter"/>
</dbReference>
<feature type="transmembrane region" description="Helical" evidence="5">
    <location>
        <begin position="395"/>
        <end position="416"/>
    </location>
</feature>
<reference evidence="6 7" key="1">
    <citation type="journal article" date="2015" name="Genome Announc.">
        <title>Expanding the biotechnology potential of lactobacilli through comparative genomics of 213 strains and associated genera.</title>
        <authorList>
            <person name="Sun Z."/>
            <person name="Harris H.M."/>
            <person name="McCann A."/>
            <person name="Guo C."/>
            <person name="Argimon S."/>
            <person name="Zhang W."/>
            <person name="Yang X."/>
            <person name="Jeffery I.B."/>
            <person name="Cooney J.C."/>
            <person name="Kagawa T.F."/>
            <person name="Liu W."/>
            <person name="Song Y."/>
            <person name="Salvetti E."/>
            <person name="Wrobel A."/>
            <person name="Rasinkangas P."/>
            <person name="Parkhill J."/>
            <person name="Rea M.C."/>
            <person name="O'Sullivan O."/>
            <person name="Ritari J."/>
            <person name="Douillard F.P."/>
            <person name="Paul Ross R."/>
            <person name="Yang R."/>
            <person name="Briner A.E."/>
            <person name="Felis G.E."/>
            <person name="de Vos W.M."/>
            <person name="Barrangou R."/>
            <person name="Klaenhammer T.R."/>
            <person name="Caufield P.W."/>
            <person name="Cui Y."/>
            <person name="Zhang H."/>
            <person name="O'Toole P.W."/>
        </authorList>
    </citation>
    <scope>NUCLEOTIDE SEQUENCE [LARGE SCALE GENOMIC DNA]</scope>
    <source>
        <strain evidence="6 7">DSM 19972</strain>
    </source>
</reference>
<evidence type="ECO:0008006" key="8">
    <source>
        <dbReference type="Google" id="ProtNLM"/>
    </source>
</evidence>
<keyword evidence="3 5" id="KW-1133">Transmembrane helix</keyword>
<dbReference type="PANTHER" id="PTHR11706">
    <property type="entry name" value="SOLUTE CARRIER PROTEIN FAMILY 11 MEMBER"/>
    <property type="match status" value="1"/>
</dbReference>
<organism evidence="6 7">
    <name type="scientific">Liquorilactobacillus oeni DSM 19972</name>
    <dbReference type="NCBI Taxonomy" id="1423777"/>
    <lineage>
        <taxon>Bacteria</taxon>
        <taxon>Bacillati</taxon>
        <taxon>Bacillota</taxon>
        <taxon>Bacilli</taxon>
        <taxon>Lactobacillales</taxon>
        <taxon>Lactobacillaceae</taxon>
        <taxon>Liquorilactobacillus</taxon>
    </lineage>
</organism>
<evidence type="ECO:0000313" key="6">
    <source>
        <dbReference type="EMBL" id="KRL05776.1"/>
    </source>
</evidence>
<keyword evidence="4 5" id="KW-0472">Membrane</keyword>
<dbReference type="Proteomes" id="UP000051686">
    <property type="component" value="Unassembled WGS sequence"/>
</dbReference>
<name>A0A0R1MC90_9LACO</name>
<keyword evidence="7" id="KW-1185">Reference proteome</keyword>
<feature type="transmembrane region" description="Helical" evidence="5">
    <location>
        <begin position="245"/>
        <end position="271"/>
    </location>
</feature>
<dbReference type="GO" id="GO:0034755">
    <property type="term" value="P:iron ion transmembrane transport"/>
    <property type="evidence" value="ECO:0007669"/>
    <property type="project" value="TreeGrafter"/>
</dbReference>
<comment type="subcellular location">
    <subcellularLocation>
        <location evidence="1">Membrane</location>
        <topology evidence="1">Multi-pass membrane protein</topology>
    </subcellularLocation>
</comment>
<feature type="transmembrane region" description="Helical" evidence="5">
    <location>
        <begin position="62"/>
        <end position="83"/>
    </location>
</feature>
<accession>A0A0R1MC90</accession>
<comment type="caution">
    <text evidence="6">The sequence shown here is derived from an EMBL/GenBank/DDBJ whole genome shotgun (WGS) entry which is preliminary data.</text>
</comment>
<dbReference type="GO" id="GO:0005384">
    <property type="term" value="F:manganese ion transmembrane transporter activity"/>
    <property type="evidence" value="ECO:0007669"/>
    <property type="project" value="TreeGrafter"/>
</dbReference>
<sequence>MLAPMTTKNTKDTADTVASTDINGKKHSKRSIAMGAAFLMAMAAVGPGFLTQTATFTGQMGANFGFAILICIVVDIIVQMNIWRIIVVSGKRAQVIANEVFPGLGYVLSFLVALGGLFFNIGNVGGAGLGLNVLFGISPENGAVIAAALAIIVLVVKNALTVMDRTVQILAVVKVAILVYIISVMAVPYQTAVIHSFMPTQINFYSIVTIVGGTVGGYISFSGGHRLIEGGLKGKENIKYINEGSLTGIGIASLIRIMLFLAGLAVVTTGYKLDPTNPAASIFKYAAGNFGYKFFGILLFAAGMTSTLGSTFTSTSFLDYAISTKGQNKYLKYRSWLIVAFIVISTVIFYSIGSPAKVLVVVGALNGFVLPIALAILLAAAVKRKIVGDYKHPKTLIYLGWLVVAFMAFASIETFINLF</sequence>
<feature type="transmembrane region" description="Helical" evidence="5">
    <location>
        <begin position="32"/>
        <end position="50"/>
    </location>
</feature>
<feature type="transmembrane region" description="Helical" evidence="5">
    <location>
        <begin position="202"/>
        <end position="224"/>
    </location>
</feature>
<feature type="transmembrane region" description="Helical" evidence="5">
    <location>
        <begin position="358"/>
        <end position="383"/>
    </location>
</feature>
<gene>
    <name evidence="6" type="ORF">FD46_GL000531</name>
</gene>
<evidence type="ECO:0000256" key="3">
    <source>
        <dbReference type="ARBA" id="ARBA00022989"/>
    </source>
</evidence>
<dbReference type="InterPro" id="IPR001046">
    <property type="entry name" value="NRAMP_fam"/>
</dbReference>
<keyword evidence="2 5" id="KW-0812">Transmembrane</keyword>
<evidence type="ECO:0000256" key="4">
    <source>
        <dbReference type="ARBA" id="ARBA00023136"/>
    </source>
</evidence>
<protein>
    <recommendedName>
        <fullName evidence="8">Manganese transporter NRAMP</fullName>
    </recommendedName>
</protein>
<dbReference type="PANTHER" id="PTHR11706:SF2">
    <property type="entry name" value="TRANSPORTER PROTEIN"/>
    <property type="match status" value="1"/>
</dbReference>
<dbReference type="Pfam" id="PF01566">
    <property type="entry name" value="Nramp"/>
    <property type="match status" value="1"/>
</dbReference>
<evidence type="ECO:0000313" key="7">
    <source>
        <dbReference type="Proteomes" id="UP000051686"/>
    </source>
</evidence>
<feature type="transmembrane region" description="Helical" evidence="5">
    <location>
        <begin position="333"/>
        <end position="352"/>
    </location>
</feature>
<feature type="transmembrane region" description="Helical" evidence="5">
    <location>
        <begin position="167"/>
        <end position="190"/>
    </location>
</feature>
<dbReference type="PATRIC" id="fig|1423777.3.peg.551"/>
<dbReference type="GO" id="GO:0015086">
    <property type="term" value="F:cadmium ion transmembrane transporter activity"/>
    <property type="evidence" value="ECO:0007669"/>
    <property type="project" value="TreeGrafter"/>
</dbReference>
<dbReference type="EMBL" id="AZEH01000020">
    <property type="protein sequence ID" value="KRL05776.1"/>
    <property type="molecule type" value="Genomic_DNA"/>
</dbReference>
<dbReference type="AlphaFoldDB" id="A0A0R1MC90"/>
<evidence type="ECO:0000256" key="5">
    <source>
        <dbReference type="SAM" id="Phobius"/>
    </source>
</evidence>
<evidence type="ECO:0000256" key="1">
    <source>
        <dbReference type="ARBA" id="ARBA00004141"/>
    </source>
</evidence>
<feature type="transmembrane region" description="Helical" evidence="5">
    <location>
        <begin position="104"/>
        <end position="122"/>
    </location>
</feature>
<evidence type="ECO:0000256" key="2">
    <source>
        <dbReference type="ARBA" id="ARBA00022692"/>
    </source>
</evidence>
<proteinExistence type="predicted"/>
<dbReference type="STRING" id="1423777.FD46_GL000531"/>
<feature type="transmembrane region" description="Helical" evidence="5">
    <location>
        <begin position="142"/>
        <end position="160"/>
    </location>
</feature>